<dbReference type="InterPro" id="IPR041373">
    <property type="entry name" value="RT_RNaseH"/>
</dbReference>
<dbReference type="GO" id="GO:0003964">
    <property type="term" value="F:RNA-directed DNA polymerase activity"/>
    <property type="evidence" value="ECO:0007669"/>
    <property type="project" value="UniProtKB-KW"/>
</dbReference>
<accession>A0A9Q3K8N1</accession>
<dbReference type="GO" id="GO:0016787">
    <property type="term" value="F:hydrolase activity"/>
    <property type="evidence" value="ECO:0007669"/>
    <property type="project" value="UniProtKB-KW"/>
</dbReference>
<comment type="caution">
    <text evidence="8">The sequence shown here is derived from an EMBL/GenBank/DDBJ whole genome shotgun (WGS) entry which is preliminary data.</text>
</comment>
<evidence type="ECO:0000313" key="9">
    <source>
        <dbReference type="Proteomes" id="UP000765509"/>
    </source>
</evidence>
<evidence type="ECO:0000256" key="4">
    <source>
        <dbReference type="ARBA" id="ARBA00022759"/>
    </source>
</evidence>
<dbReference type="PANTHER" id="PTHR37984:SF5">
    <property type="entry name" value="PROTEIN NYNRIN-LIKE"/>
    <property type="match status" value="1"/>
</dbReference>
<dbReference type="EMBL" id="AVOT02096648">
    <property type="protein sequence ID" value="MBW0575621.1"/>
    <property type="molecule type" value="Genomic_DNA"/>
</dbReference>
<organism evidence="8 9">
    <name type="scientific">Austropuccinia psidii MF-1</name>
    <dbReference type="NCBI Taxonomy" id="1389203"/>
    <lineage>
        <taxon>Eukaryota</taxon>
        <taxon>Fungi</taxon>
        <taxon>Dikarya</taxon>
        <taxon>Basidiomycota</taxon>
        <taxon>Pucciniomycotina</taxon>
        <taxon>Pucciniomycetes</taxon>
        <taxon>Pucciniales</taxon>
        <taxon>Sphaerophragmiaceae</taxon>
        <taxon>Austropuccinia</taxon>
    </lineage>
</organism>
<dbReference type="Gene3D" id="3.30.70.270">
    <property type="match status" value="1"/>
</dbReference>
<protein>
    <recommendedName>
        <fullName evidence="7">Reverse transcriptase RNase H-like domain-containing protein</fullName>
    </recommendedName>
</protein>
<evidence type="ECO:0000256" key="5">
    <source>
        <dbReference type="ARBA" id="ARBA00022801"/>
    </source>
</evidence>
<dbReference type="OrthoDB" id="3363652at2759"/>
<dbReference type="SUPFAM" id="SSF56672">
    <property type="entry name" value="DNA/RNA polymerases"/>
    <property type="match status" value="1"/>
</dbReference>
<evidence type="ECO:0000256" key="2">
    <source>
        <dbReference type="ARBA" id="ARBA00022695"/>
    </source>
</evidence>
<sequence length="194" mass="22294">MAQNKKEIQSFLGFAGYYSQHIKDFASIARPLYRFGDKDTVFEMIVDRDKAFESLGQALTTSPLLLMPDFKLPFKLYIDASGDVLGSALHQVQIINDKPVEGAICFISRQIKPTEARYGVLQMECLCLVWALKKLSYFLEGCVFEFITDFTAVKSLLNMKKPNKHMLRWQIAIQEYRGNMTIVHKDGNFHNHVF</sequence>
<evidence type="ECO:0000256" key="6">
    <source>
        <dbReference type="ARBA" id="ARBA00022918"/>
    </source>
</evidence>
<dbReference type="Pfam" id="PF17917">
    <property type="entry name" value="RT_RNaseH"/>
    <property type="match status" value="1"/>
</dbReference>
<dbReference type="AlphaFoldDB" id="A0A9Q3K8N1"/>
<feature type="domain" description="Reverse transcriptase RNase H-like" evidence="7">
    <location>
        <begin position="69"/>
        <end position="176"/>
    </location>
</feature>
<evidence type="ECO:0000256" key="3">
    <source>
        <dbReference type="ARBA" id="ARBA00022722"/>
    </source>
</evidence>
<dbReference type="InterPro" id="IPR043502">
    <property type="entry name" value="DNA/RNA_pol_sf"/>
</dbReference>
<keyword evidence="1" id="KW-0808">Transferase</keyword>
<dbReference type="FunFam" id="3.30.70.270:FF:000020">
    <property type="entry name" value="Transposon Tf2-6 polyprotein-like Protein"/>
    <property type="match status" value="1"/>
</dbReference>
<dbReference type="Proteomes" id="UP000765509">
    <property type="component" value="Unassembled WGS sequence"/>
</dbReference>
<keyword evidence="2" id="KW-0548">Nucleotidyltransferase</keyword>
<evidence type="ECO:0000256" key="1">
    <source>
        <dbReference type="ARBA" id="ARBA00022679"/>
    </source>
</evidence>
<reference evidence="8" key="1">
    <citation type="submission" date="2021-03" db="EMBL/GenBank/DDBJ databases">
        <title>Draft genome sequence of rust myrtle Austropuccinia psidii MF-1, a brazilian biotype.</title>
        <authorList>
            <person name="Quecine M.C."/>
            <person name="Pachon D.M.R."/>
            <person name="Bonatelli M.L."/>
            <person name="Correr F.H."/>
            <person name="Franceschini L.M."/>
            <person name="Leite T.F."/>
            <person name="Margarido G.R.A."/>
            <person name="Almeida C.A."/>
            <person name="Ferrarezi J.A."/>
            <person name="Labate C.A."/>
        </authorList>
    </citation>
    <scope>NUCLEOTIDE SEQUENCE</scope>
    <source>
        <strain evidence="8">MF-1</strain>
    </source>
</reference>
<dbReference type="InterPro" id="IPR043128">
    <property type="entry name" value="Rev_trsase/Diguanyl_cyclase"/>
</dbReference>
<evidence type="ECO:0000313" key="8">
    <source>
        <dbReference type="EMBL" id="MBW0575621.1"/>
    </source>
</evidence>
<dbReference type="PANTHER" id="PTHR37984">
    <property type="entry name" value="PROTEIN CBG26694"/>
    <property type="match status" value="1"/>
</dbReference>
<keyword evidence="9" id="KW-1185">Reference proteome</keyword>
<keyword evidence="5" id="KW-0378">Hydrolase</keyword>
<dbReference type="CDD" id="cd09274">
    <property type="entry name" value="RNase_HI_RT_Ty3"/>
    <property type="match status" value="1"/>
</dbReference>
<dbReference type="InterPro" id="IPR050951">
    <property type="entry name" value="Retrovirus_Pol_polyprotein"/>
</dbReference>
<evidence type="ECO:0000259" key="7">
    <source>
        <dbReference type="Pfam" id="PF17917"/>
    </source>
</evidence>
<name>A0A9Q3K8N1_9BASI</name>
<keyword evidence="6" id="KW-0695">RNA-directed DNA polymerase</keyword>
<keyword evidence="4" id="KW-0255">Endonuclease</keyword>
<gene>
    <name evidence="8" type="ORF">O181_115336</name>
</gene>
<proteinExistence type="predicted"/>
<dbReference type="GO" id="GO:0004519">
    <property type="term" value="F:endonuclease activity"/>
    <property type="evidence" value="ECO:0007669"/>
    <property type="project" value="UniProtKB-KW"/>
</dbReference>
<keyword evidence="3" id="KW-0540">Nuclease</keyword>